<gene>
    <name evidence="5" type="ORF">GB883_04810</name>
</gene>
<dbReference type="OrthoDB" id="9782542at2"/>
<dbReference type="InterPro" id="IPR004474">
    <property type="entry name" value="LytR_CpsA_psr"/>
</dbReference>
<evidence type="ECO:0000259" key="4">
    <source>
        <dbReference type="Pfam" id="PF03816"/>
    </source>
</evidence>
<keyword evidence="6" id="KW-1185">Reference proteome</keyword>
<dbReference type="AlphaFoldDB" id="A0A7J5US16"/>
<feature type="transmembrane region" description="Helical" evidence="3">
    <location>
        <begin position="55"/>
        <end position="78"/>
    </location>
</feature>
<protein>
    <submittedName>
        <fullName evidence="5">LytR family transcriptional regulator</fullName>
    </submittedName>
</protein>
<dbReference type="PANTHER" id="PTHR33392:SF6">
    <property type="entry name" value="POLYISOPRENYL-TEICHOIC ACID--PEPTIDOGLYCAN TEICHOIC ACID TRANSFERASE TAGU"/>
    <property type="match status" value="1"/>
</dbReference>
<reference evidence="5 6" key="1">
    <citation type="submission" date="2019-10" db="EMBL/GenBank/DDBJ databases">
        <title>Georgenia wutianyii sp. nov. and Georgenia yuyongxinii sp. nov. isolated from plateau pika (Ochotona curzoniae) in the Qinghai-Tibet plateau of China.</title>
        <authorList>
            <person name="Tian Z."/>
        </authorList>
    </citation>
    <scope>NUCLEOTIDE SEQUENCE [LARGE SCALE GENOMIC DNA]</scope>
    <source>
        <strain evidence="5 6">DSM 21501</strain>
    </source>
</reference>
<dbReference type="Proteomes" id="UP000451860">
    <property type="component" value="Unassembled WGS sequence"/>
</dbReference>
<keyword evidence="3" id="KW-1133">Transmembrane helix</keyword>
<feature type="compositionally biased region" description="Low complexity" evidence="2">
    <location>
        <begin position="386"/>
        <end position="400"/>
    </location>
</feature>
<organism evidence="5 6">
    <name type="scientific">Georgenia thermotolerans</name>
    <dbReference type="NCBI Taxonomy" id="527326"/>
    <lineage>
        <taxon>Bacteria</taxon>
        <taxon>Bacillati</taxon>
        <taxon>Actinomycetota</taxon>
        <taxon>Actinomycetes</taxon>
        <taxon>Micrococcales</taxon>
        <taxon>Bogoriellaceae</taxon>
        <taxon>Georgenia</taxon>
    </lineage>
</organism>
<feature type="region of interest" description="Disordered" evidence="2">
    <location>
        <begin position="386"/>
        <end position="436"/>
    </location>
</feature>
<evidence type="ECO:0000313" key="6">
    <source>
        <dbReference type="Proteomes" id="UP000451860"/>
    </source>
</evidence>
<evidence type="ECO:0000256" key="2">
    <source>
        <dbReference type="SAM" id="MobiDB-lite"/>
    </source>
</evidence>
<feature type="region of interest" description="Disordered" evidence="2">
    <location>
        <begin position="1"/>
        <end position="48"/>
    </location>
</feature>
<feature type="domain" description="Cell envelope-related transcriptional attenuator" evidence="4">
    <location>
        <begin position="139"/>
        <end position="302"/>
    </location>
</feature>
<evidence type="ECO:0000256" key="3">
    <source>
        <dbReference type="SAM" id="Phobius"/>
    </source>
</evidence>
<feature type="compositionally biased region" description="Low complexity" evidence="2">
    <location>
        <begin position="407"/>
        <end position="420"/>
    </location>
</feature>
<comment type="similarity">
    <text evidence="1">Belongs to the LytR/CpsA/Psr (LCP) family.</text>
</comment>
<dbReference type="InterPro" id="IPR050922">
    <property type="entry name" value="LytR/CpsA/Psr_CW_biosynth"/>
</dbReference>
<dbReference type="PANTHER" id="PTHR33392">
    <property type="entry name" value="POLYISOPRENYL-TEICHOIC ACID--PEPTIDOGLYCAN TEICHOIC ACID TRANSFERASE TAGU"/>
    <property type="match status" value="1"/>
</dbReference>
<accession>A0A7J5US16</accession>
<dbReference type="EMBL" id="WHJE01000013">
    <property type="protein sequence ID" value="KAE8765255.1"/>
    <property type="molecule type" value="Genomic_DNA"/>
</dbReference>
<proteinExistence type="inferred from homology"/>
<dbReference type="Gene3D" id="3.40.630.190">
    <property type="entry name" value="LCP protein"/>
    <property type="match status" value="1"/>
</dbReference>
<sequence length="436" mass="44814">MISTPRVSLQRVPNEKAHRIPDVTKASRPVPNAVGPATPSGPPLRHARPERRHPLLSRLGLAALALVLGLVGAGALAYRHMQGNVQRHDITSLLGGDRPGGAAAAPIDPKAGQALTFLVLGSDSRAGGNNDNSGITGMRADTTMLVHVAADRSRLEVVSIPRDTLVDIPSCTLPGGRQTRAETGAMINSAFSIGGQTGDVGAAAACSIRTVEKLTGVRVDDFVVVDFAGFTRVVDALGGVPMDVPQPIDDKRADVKLAAGCQVLNGHDALGFARVRKSLGDGSDISRIGRQQELVAAIAREALGKNLLTDLPSLYRFLDATTKTLVTGPEIGQLSTMAGLANSLRRIAPENIVFTTMPFEWAGPRVRPAPAAGEVWDALRADKPVPGTVTAGGTAPATAAPGGGAGASATPAAPKAAGPSESARGLQGTPAPVCRK</sequence>
<keyword evidence="3" id="KW-0472">Membrane</keyword>
<feature type="compositionally biased region" description="Basic and acidic residues" evidence="2">
    <location>
        <begin position="13"/>
        <end position="22"/>
    </location>
</feature>
<keyword evidence="3" id="KW-0812">Transmembrane</keyword>
<dbReference type="NCBIfam" id="TIGR00350">
    <property type="entry name" value="lytR_cpsA_psr"/>
    <property type="match status" value="1"/>
</dbReference>
<evidence type="ECO:0000313" key="5">
    <source>
        <dbReference type="EMBL" id="KAE8765255.1"/>
    </source>
</evidence>
<comment type="caution">
    <text evidence="5">The sequence shown here is derived from an EMBL/GenBank/DDBJ whole genome shotgun (WGS) entry which is preliminary data.</text>
</comment>
<evidence type="ECO:0000256" key="1">
    <source>
        <dbReference type="ARBA" id="ARBA00006068"/>
    </source>
</evidence>
<name>A0A7J5US16_9MICO</name>
<dbReference type="Pfam" id="PF03816">
    <property type="entry name" value="LytR_cpsA_psr"/>
    <property type="match status" value="1"/>
</dbReference>